<reference evidence="1 2" key="1">
    <citation type="submission" date="2021-06" db="EMBL/GenBank/DDBJ databases">
        <title>Caerostris extrusa draft genome.</title>
        <authorList>
            <person name="Kono N."/>
            <person name="Arakawa K."/>
        </authorList>
    </citation>
    <scope>NUCLEOTIDE SEQUENCE [LARGE SCALE GENOMIC DNA]</scope>
</reference>
<keyword evidence="2" id="KW-1185">Reference proteome</keyword>
<name>A0AAV4MYR4_CAEEX</name>
<dbReference type="EMBL" id="BPLR01002698">
    <property type="protein sequence ID" value="GIX76865.1"/>
    <property type="molecule type" value="Genomic_DNA"/>
</dbReference>
<protein>
    <submittedName>
        <fullName evidence="1">Uncharacterized protein</fullName>
    </submittedName>
</protein>
<proteinExistence type="predicted"/>
<comment type="caution">
    <text evidence="1">The sequence shown here is derived from an EMBL/GenBank/DDBJ whole genome shotgun (WGS) entry which is preliminary data.</text>
</comment>
<gene>
    <name evidence="1" type="ORF">CEXT_238211</name>
</gene>
<organism evidence="1 2">
    <name type="scientific">Caerostris extrusa</name>
    <name type="common">Bark spider</name>
    <name type="synonym">Caerostris bankana</name>
    <dbReference type="NCBI Taxonomy" id="172846"/>
    <lineage>
        <taxon>Eukaryota</taxon>
        <taxon>Metazoa</taxon>
        <taxon>Ecdysozoa</taxon>
        <taxon>Arthropoda</taxon>
        <taxon>Chelicerata</taxon>
        <taxon>Arachnida</taxon>
        <taxon>Araneae</taxon>
        <taxon>Araneomorphae</taxon>
        <taxon>Entelegynae</taxon>
        <taxon>Araneoidea</taxon>
        <taxon>Araneidae</taxon>
        <taxon>Caerostris</taxon>
    </lineage>
</organism>
<accession>A0AAV4MYR4</accession>
<evidence type="ECO:0000313" key="2">
    <source>
        <dbReference type="Proteomes" id="UP001054945"/>
    </source>
</evidence>
<dbReference type="Proteomes" id="UP001054945">
    <property type="component" value="Unassembled WGS sequence"/>
</dbReference>
<dbReference type="AlphaFoldDB" id="A0AAV4MYR4"/>
<evidence type="ECO:0000313" key="1">
    <source>
        <dbReference type="EMBL" id="GIX76865.1"/>
    </source>
</evidence>
<sequence>MTAFLFPLPFLYGRSFGNDNLKGVYRRIPFSPNSSSICHDEKCRRCLVLAVNYRKKIAEMFRVFVSVVSDRWRPELFAVHFGKENITGSVLR</sequence>